<sequence length="59" mass="6151">MQLVDVAADQAYADHARTAAVTSAQPVSFVVSQGGSGAMGRFRLIVYGRPSTTEPGPTR</sequence>
<accession>A0ABV2VWH2</accession>
<gene>
    <name evidence="1" type="ORF">ABZ071_35945</name>
</gene>
<name>A0ABV2VWH2_9ACTN</name>
<proteinExistence type="predicted"/>
<dbReference type="RefSeq" id="WP_355668609.1">
    <property type="nucleotide sequence ID" value="NZ_JBEXRX010000344.1"/>
</dbReference>
<evidence type="ECO:0000313" key="1">
    <source>
        <dbReference type="EMBL" id="MEU0157148.1"/>
    </source>
</evidence>
<dbReference type="EMBL" id="JBEXRX010000344">
    <property type="protein sequence ID" value="MEU0157148.1"/>
    <property type="molecule type" value="Genomic_DNA"/>
</dbReference>
<dbReference type="Proteomes" id="UP001550348">
    <property type="component" value="Unassembled WGS sequence"/>
</dbReference>
<keyword evidence="2" id="KW-1185">Reference proteome</keyword>
<comment type="caution">
    <text evidence="1">The sequence shown here is derived from an EMBL/GenBank/DDBJ whole genome shotgun (WGS) entry which is preliminary data.</text>
</comment>
<organism evidence="1 2">
    <name type="scientific">Micromonospora fulviviridis</name>
    <dbReference type="NCBI Taxonomy" id="47860"/>
    <lineage>
        <taxon>Bacteria</taxon>
        <taxon>Bacillati</taxon>
        <taxon>Actinomycetota</taxon>
        <taxon>Actinomycetes</taxon>
        <taxon>Micromonosporales</taxon>
        <taxon>Micromonosporaceae</taxon>
        <taxon>Micromonospora</taxon>
    </lineage>
</organism>
<reference evidence="1 2" key="1">
    <citation type="submission" date="2024-06" db="EMBL/GenBank/DDBJ databases">
        <title>The Natural Products Discovery Center: Release of the First 8490 Sequenced Strains for Exploring Actinobacteria Biosynthetic Diversity.</title>
        <authorList>
            <person name="Kalkreuter E."/>
            <person name="Kautsar S.A."/>
            <person name="Yang D."/>
            <person name="Bader C.D."/>
            <person name="Teijaro C.N."/>
            <person name="Fluegel L."/>
            <person name="Davis C.M."/>
            <person name="Simpson J.R."/>
            <person name="Lauterbach L."/>
            <person name="Steele A.D."/>
            <person name="Gui C."/>
            <person name="Meng S."/>
            <person name="Li G."/>
            <person name="Viehrig K."/>
            <person name="Ye F."/>
            <person name="Su P."/>
            <person name="Kiefer A.F."/>
            <person name="Nichols A."/>
            <person name="Cepeda A.J."/>
            <person name="Yan W."/>
            <person name="Fan B."/>
            <person name="Jiang Y."/>
            <person name="Adhikari A."/>
            <person name="Zheng C.-J."/>
            <person name="Schuster L."/>
            <person name="Cowan T.M."/>
            <person name="Smanski M.J."/>
            <person name="Chevrette M.G."/>
            <person name="De Carvalho L.P.S."/>
            <person name="Shen B."/>
        </authorList>
    </citation>
    <scope>NUCLEOTIDE SEQUENCE [LARGE SCALE GENOMIC DNA]</scope>
    <source>
        <strain evidence="1 2">NPDC006286</strain>
    </source>
</reference>
<protein>
    <submittedName>
        <fullName evidence="1">Uncharacterized protein</fullName>
    </submittedName>
</protein>
<evidence type="ECO:0000313" key="2">
    <source>
        <dbReference type="Proteomes" id="UP001550348"/>
    </source>
</evidence>